<comment type="similarity">
    <text evidence="1 5">Belongs to the glutathione peroxidase family.</text>
</comment>
<dbReference type="PIRSF" id="PIRSF000303">
    <property type="entry name" value="Glutathion_perox"/>
    <property type="match status" value="1"/>
</dbReference>
<proteinExistence type="inferred from homology"/>
<dbReference type="Pfam" id="PF00255">
    <property type="entry name" value="GSHPx"/>
    <property type="match status" value="1"/>
</dbReference>
<gene>
    <name evidence="7" type="ORF">SAMN02745134_03446</name>
</gene>
<dbReference type="CDD" id="cd00340">
    <property type="entry name" value="GSH_Peroxidase"/>
    <property type="match status" value="1"/>
</dbReference>
<evidence type="ECO:0000313" key="8">
    <source>
        <dbReference type="Proteomes" id="UP000192468"/>
    </source>
</evidence>
<evidence type="ECO:0000259" key="6">
    <source>
        <dbReference type="PROSITE" id="PS51352"/>
    </source>
</evidence>
<dbReference type="EMBL" id="FWXH01000023">
    <property type="protein sequence ID" value="SMC28256.1"/>
    <property type="molecule type" value="Genomic_DNA"/>
</dbReference>
<dbReference type="STRING" id="1121291.SAMN02745134_03446"/>
<keyword evidence="3 5" id="KW-0560">Oxidoreductase</keyword>
<keyword evidence="2 5" id="KW-0575">Peroxidase</keyword>
<dbReference type="PROSITE" id="PS00460">
    <property type="entry name" value="GLUTATHIONE_PEROXID_1"/>
    <property type="match status" value="1"/>
</dbReference>
<reference evidence="7 8" key="1">
    <citation type="submission" date="2017-04" db="EMBL/GenBank/DDBJ databases">
        <authorList>
            <person name="Afonso C.L."/>
            <person name="Miller P.J."/>
            <person name="Scott M.A."/>
            <person name="Spackman E."/>
            <person name="Goraichik I."/>
            <person name="Dimitrov K.M."/>
            <person name="Suarez D.L."/>
            <person name="Swayne D.E."/>
        </authorList>
    </citation>
    <scope>NUCLEOTIDE SEQUENCE [LARGE SCALE GENOMIC DNA]</scope>
    <source>
        <strain evidence="7 8">DSM 12555</strain>
    </source>
</reference>
<dbReference type="Proteomes" id="UP000192468">
    <property type="component" value="Unassembled WGS sequence"/>
</dbReference>
<dbReference type="FunFam" id="3.40.30.10:FF:000010">
    <property type="entry name" value="Glutathione peroxidase"/>
    <property type="match status" value="1"/>
</dbReference>
<dbReference type="InterPro" id="IPR029759">
    <property type="entry name" value="GPX_AS"/>
</dbReference>
<dbReference type="GO" id="GO:0034599">
    <property type="term" value="P:cellular response to oxidative stress"/>
    <property type="evidence" value="ECO:0007669"/>
    <property type="project" value="TreeGrafter"/>
</dbReference>
<dbReference type="GO" id="GO:0004601">
    <property type="term" value="F:peroxidase activity"/>
    <property type="evidence" value="ECO:0007669"/>
    <property type="project" value="UniProtKB-KW"/>
</dbReference>
<dbReference type="PRINTS" id="PR01011">
    <property type="entry name" value="GLUTPROXDASE"/>
</dbReference>
<dbReference type="PROSITE" id="PS51352">
    <property type="entry name" value="THIOREDOXIN_2"/>
    <property type="match status" value="1"/>
</dbReference>
<dbReference type="PROSITE" id="PS00763">
    <property type="entry name" value="GLUTATHIONE_PEROXID_2"/>
    <property type="match status" value="1"/>
</dbReference>
<feature type="domain" description="Thioredoxin" evidence="6">
    <location>
        <begin position="1"/>
        <end position="158"/>
    </location>
</feature>
<evidence type="ECO:0000256" key="3">
    <source>
        <dbReference type="ARBA" id="ARBA00023002"/>
    </source>
</evidence>
<feature type="active site" evidence="4">
    <location>
        <position position="35"/>
    </location>
</feature>
<organism evidence="7 8">
    <name type="scientific">Clostridium acidisoli DSM 12555</name>
    <dbReference type="NCBI Taxonomy" id="1121291"/>
    <lineage>
        <taxon>Bacteria</taxon>
        <taxon>Bacillati</taxon>
        <taxon>Bacillota</taxon>
        <taxon>Clostridia</taxon>
        <taxon>Eubacteriales</taxon>
        <taxon>Clostridiaceae</taxon>
        <taxon>Clostridium</taxon>
    </lineage>
</organism>
<dbReference type="AlphaFoldDB" id="A0A1W1XWF0"/>
<dbReference type="PROSITE" id="PS51355">
    <property type="entry name" value="GLUTATHIONE_PEROXID_3"/>
    <property type="match status" value="1"/>
</dbReference>
<dbReference type="InterPro" id="IPR013766">
    <property type="entry name" value="Thioredoxin_domain"/>
</dbReference>
<dbReference type="InterPro" id="IPR036249">
    <property type="entry name" value="Thioredoxin-like_sf"/>
</dbReference>
<keyword evidence="8" id="KW-1185">Reference proteome</keyword>
<evidence type="ECO:0000313" key="7">
    <source>
        <dbReference type="EMBL" id="SMC28256.1"/>
    </source>
</evidence>
<name>A0A1W1XWF0_9CLOT</name>
<dbReference type="SUPFAM" id="SSF52833">
    <property type="entry name" value="Thioredoxin-like"/>
    <property type="match status" value="1"/>
</dbReference>
<dbReference type="PANTHER" id="PTHR11592:SF78">
    <property type="entry name" value="GLUTATHIONE PEROXIDASE"/>
    <property type="match status" value="1"/>
</dbReference>
<dbReference type="Gene3D" id="3.40.30.10">
    <property type="entry name" value="Glutaredoxin"/>
    <property type="match status" value="1"/>
</dbReference>
<dbReference type="OrthoDB" id="9809733at2"/>
<dbReference type="PANTHER" id="PTHR11592">
    <property type="entry name" value="GLUTATHIONE PEROXIDASE"/>
    <property type="match status" value="1"/>
</dbReference>
<protein>
    <recommendedName>
        <fullName evidence="5">Glutathione peroxidase</fullName>
    </recommendedName>
</protein>
<evidence type="ECO:0000256" key="2">
    <source>
        <dbReference type="ARBA" id="ARBA00022559"/>
    </source>
</evidence>
<sequence length="162" mass="18283">MNIYDFNAKTSSGEEISLSKYKGKVLIIANTASKCGFTPQYKDLEDLYKKFGNENLEILAFPCNQFLGQEPGSNEDIQNFCSINYGVTFPVFAKIDVNGENADPIFKFLRKNSSGILGDNIKWNFTKFIIDSDGNIVDRYAPTTSPKKLEKTIENLINSIRR</sequence>
<evidence type="ECO:0000256" key="1">
    <source>
        <dbReference type="ARBA" id="ARBA00006926"/>
    </source>
</evidence>
<evidence type="ECO:0000256" key="4">
    <source>
        <dbReference type="PIRSR" id="PIRSR000303-1"/>
    </source>
</evidence>
<evidence type="ECO:0000256" key="5">
    <source>
        <dbReference type="RuleBase" id="RU000499"/>
    </source>
</evidence>
<accession>A0A1W1XWF0</accession>
<dbReference type="InterPro" id="IPR000889">
    <property type="entry name" value="Glutathione_peroxidase"/>
</dbReference>
<dbReference type="InterPro" id="IPR029760">
    <property type="entry name" value="GPX_CS"/>
</dbReference>
<dbReference type="RefSeq" id="WP_084117450.1">
    <property type="nucleotide sequence ID" value="NZ_FWXH01000023.1"/>
</dbReference>